<reference evidence="1" key="2">
    <citation type="submission" date="2021-09" db="EMBL/GenBank/DDBJ databases">
        <authorList>
            <person name="Jia N."/>
            <person name="Wang J."/>
            <person name="Shi W."/>
            <person name="Du L."/>
            <person name="Sun Y."/>
            <person name="Zhan W."/>
            <person name="Jiang J."/>
            <person name="Wang Q."/>
            <person name="Zhang B."/>
            <person name="Ji P."/>
            <person name="Sakyi L.B."/>
            <person name="Cui X."/>
            <person name="Yuan T."/>
            <person name="Jiang B."/>
            <person name="Yang W."/>
            <person name="Lam T.T.-Y."/>
            <person name="Chang Q."/>
            <person name="Ding S."/>
            <person name="Wang X."/>
            <person name="Zhu J."/>
            <person name="Ruan X."/>
            <person name="Zhao L."/>
            <person name="Wei J."/>
            <person name="Que T."/>
            <person name="Du C."/>
            <person name="Cheng J."/>
            <person name="Dai P."/>
            <person name="Han X."/>
            <person name="Huang E."/>
            <person name="Gao Y."/>
            <person name="Liu J."/>
            <person name="Shao H."/>
            <person name="Ye R."/>
            <person name="Li L."/>
            <person name="Wei W."/>
            <person name="Wang X."/>
            <person name="Wang C."/>
            <person name="Huo Q."/>
            <person name="Li W."/>
            <person name="Guo W."/>
            <person name="Chen H."/>
            <person name="Chen S."/>
            <person name="Zhou L."/>
            <person name="Zhou L."/>
            <person name="Ni X."/>
            <person name="Tian J."/>
            <person name="Zhou Y."/>
            <person name="Sheng Y."/>
            <person name="Liu T."/>
            <person name="Pan Y."/>
            <person name="Xia L."/>
            <person name="Li J."/>
            <person name="Zhao F."/>
            <person name="Cao W."/>
        </authorList>
    </citation>
    <scope>NUCLEOTIDE SEQUENCE</scope>
    <source>
        <strain evidence="1">Rsan-2018</strain>
        <tissue evidence="1">Larvae</tissue>
    </source>
</reference>
<comment type="caution">
    <text evidence="1">The sequence shown here is derived from an EMBL/GenBank/DDBJ whole genome shotgun (WGS) entry which is preliminary data.</text>
</comment>
<protein>
    <recommendedName>
        <fullName evidence="3">DUF4806 domain-containing protein</fullName>
    </recommendedName>
</protein>
<dbReference type="VEuPathDB" id="VectorBase:RSAN_035526"/>
<dbReference type="PANTHER" id="PTHR34153:SF2">
    <property type="entry name" value="SI:CH211-262H13.3-RELATED"/>
    <property type="match status" value="1"/>
</dbReference>
<reference evidence="1" key="1">
    <citation type="journal article" date="2020" name="Cell">
        <title>Large-Scale Comparative Analyses of Tick Genomes Elucidate Their Genetic Diversity and Vector Capacities.</title>
        <authorList>
            <consortium name="Tick Genome and Microbiome Consortium (TIGMIC)"/>
            <person name="Jia N."/>
            <person name="Wang J."/>
            <person name="Shi W."/>
            <person name="Du L."/>
            <person name="Sun Y."/>
            <person name="Zhan W."/>
            <person name="Jiang J.F."/>
            <person name="Wang Q."/>
            <person name="Zhang B."/>
            <person name="Ji P."/>
            <person name="Bell-Sakyi L."/>
            <person name="Cui X.M."/>
            <person name="Yuan T.T."/>
            <person name="Jiang B.G."/>
            <person name="Yang W.F."/>
            <person name="Lam T.T."/>
            <person name="Chang Q.C."/>
            <person name="Ding S.J."/>
            <person name="Wang X.J."/>
            <person name="Zhu J.G."/>
            <person name="Ruan X.D."/>
            <person name="Zhao L."/>
            <person name="Wei J.T."/>
            <person name="Ye R.Z."/>
            <person name="Que T.C."/>
            <person name="Du C.H."/>
            <person name="Zhou Y.H."/>
            <person name="Cheng J.X."/>
            <person name="Dai P.F."/>
            <person name="Guo W.B."/>
            <person name="Han X.H."/>
            <person name="Huang E.J."/>
            <person name="Li L.F."/>
            <person name="Wei W."/>
            <person name="Gao Y.C."/>
            <person name="Liu J.Z."/>
            <person name="Shao H.Z."/>
            <person name="Wang X."/>
            <person name="Wang C.C."/>
            <person name="Yang T.C."/>
            <person name="Huo Q.B."/>
            <person name="Li W."/>
            <person name="Chen H.Y."/>
            <person name="Chen S.E."/>
            <person name="Zhou L.G."/>
            <person name="Ni X.B."/>
            <person name="Tian J.H."/>
            <person name="Sheng Y."/>
            <person name="Liu T."/>
            <person name="Pan Y.S."/>
            <person name="Xia L.Y."/>
            <person name="Li J."/>
            <person name="Zhao F."/>
            <person name="Cao W.C."/>
        </authorList>
    </citation>
    <scope>NUCLEOTIDE SEQUENCE</scope>
    <source>
        <strain evidence="1">Rsan-2018</strain>
    </source>
</reference>
<dbReference type="AlphaFoldDB" id="A0A9D4SZW1"/>
<dbReference type="Proteomes" id="UP000821837">
    <property type="component" value="Chromosome 3"/>
</dbReference>
<organism evidence="1 2">
    <name type="scientific">Rhipicephalus sanguineus</name>
    <name type="common">Brown dog tick</name>
    <name type="synonym">Ixodes sanguineus</name>
    <dbReference type="NCBI Taxonomy" id="34632"/>
    <lineage>
        <taxon>Eukaryota</taxon>
        <taxon>Metazoa</taxon>
        <taxon>Ecdysozoa</taxon>
        <taxon>Arthropoda</taxon>
        <taxon>Chelicerata</taxon>
        <taxon>Arachnida</taxon>
        <taxon>Acari</taxon>
        <taxon>Parasitiformes</taxon>
        <taxon>Ixodida</taxon>
        <taxon>Ixodoidea</taxon>
        <taxon>Ixodidae</taxon>
        <taxon>Rhipicephalinae</taxon>
        <taxon>Rhipicephalus</taxon>
        <taxon>Rhipicephalus</taxon>
    </lineage>
</organism>
<evidence type="ECO:0008006" key="3">
    <source>
        <dbReference type="Google" id="ProtNLM"/>
    </source>
</evidence>
<keyword evidence="2" id="KW-1185">Reference proteome</keyword>
<dbReference type="PANTHER" id="PTHR34153">
    <property type="entry name" value="SI:CH211-262H13.3-RELATED-RELATED"/>
    <property type="match status" value="1"/>
</dbReference>
<dbReference type="EMBL" id="JABSTV010001249">
    <property type="protein sequence ID" value="KAH7961573.1"/>
    <property type="molecule type" value="Genomic_DNA"/>
</dbReference>
<gene>
    <name evidence="1" type="ORF">HPB52_010558</name>
</gene>
<name>A0A9D4SZW1_RHISA</name>
<evidence type="ECO:0000313" key="2">
    <source>
        <dbReference type="Proteomes" id="UP000821837"/>
    </source>
</evidence>
<proteinExistence type="predicted"/>
<sequence>MAASADRKFRRERNRRVNASLLLIESAEDLRCVDPDFTNAEQGNDLPSEACAFDFKDGHHRLCVDGGELSSAHSSIVPETDGSAVIETSATSQVTQSDSVELALTGDHDEQVCELGSAESLPAFLERLQAALLHTPKKCLAVLDLAGGKYHHFGLSTGVQRALQDCVELPRILKLSFNIDEYERQLMRTMQTILLRLEQVGRQVDSIQRQLCTTTEKPPSLEKDDDVVSAAFKDIEEFLNFERKLLSDGNTKQKLMQQFYGLGGASYGAAARRMLESILSHQVAVQFSWAGQKGKRKFMDLGVTNIICKAVRRNFPDARRNEIENVIKVWLRHAGEKLQKLRMKASRTDHEECLQGGALSSPSEEEEL</sequence>
<accession>A0A9D4SZW1</accession>
<evidence type="ECO:0000313" key="1">
    <source>
        <dbReference type="EMBL" id="KAH7961573.1"/>
    </source>
</evidence>